<evidence type="ECO:0000256" key="1">
    <source>
        <dbReference type="SAM" id="MobiDB-lite"/>
    </source>
</evidence>
<reference evidence="2" key="1">
    <citation type="submission" date="2020-11" db="EMBL/GenBank/DDBJ databases">
        <authorList>
            <person name="Tran Van P."/>
        </authorList>
    </citation>
    <scope>NUCLEOTIDE SEQUENCE</scope>
</reference>
<evidence type="ECO:0000313" key="2">
    <source>
        <dbReference type="EMBL" id="CAD7263952.1"/>
    </source>
</evidence>
<feature type="compositionally biased region" description="Gly residues" evidence="1">
    <location>
        <begin position="468"/>
        <end position="477"/>
    </location>
</feature>
<organism evidence="2">
    <name type="scientific">Timema shepardi</name>
    <name type="common">Walking stick</name>
    <dbReference type="NCBI Taxonomy" id="629360"/>
    <lineage>
        <taxon>Eukaryota</taxon>
        <taxon>Metazoa</taxon>
        <taxon>Ecdysozoa</taxon>
        <taxon>Arthropoda</taxon>
        <taxon>Hexapoda</taxon>
        <taxon>Insecta</taxon>
        <taxon>Pterygota</taxon>
        <taxon>Neoptera</taxon>
        <taxon>Polyneoptera</taxon>
        <taxon>Phasmatodea</taxon>
        <taxon>Timematodea</taxon>
        <taxon>Timematoidea</taxon>
        <taxon>Timematidae</taxon>
        <taxon>Timema</taxon>
    </lineage>
</organism>
<proteinExistence type="predicted"/>
<protein>
    <submittedName>
        <fullName evidence="2">Uncharacterized protein</fullName>
    </submittedName>
</protein>
<feature type="region of interest" description="Disordered" evidence="1">
    <location>
        <begin position="1"/>
        <end position="99"/>
    </location>
</feature>
<accession>A0A7R9G1W9</accession>
<dbReference type="AlphaFoldDB" id="A0A7R9G1W9"/>
<sequence length="1108" mass="119853">MPSKKPPPVRPTEIRTSISPSSAVELNTTSALANYATEADTRPAGMGGRTPYARRLGSRNRRSPRLTREGAISARDQESRANPLTKGAAHDDYRTDSPATNRLSRELSSLFGASAHWFTKGRSRGRGAFRGTTTGPDQSNTTDWITRKEVNPQLRGGRVENHLGKTTPSSPDRDSNLDLPVLSSRAQHDKRVSQLRHRGGSPMASLVLTDSSQLTSDSQHLAVSQHQRSHGVTVALFHPNDFQLFPNSRHTEQGNKIVEDHFSLTVQGNILIWTCGNHQPSATAGRPLRWPHGLRRYLRNRLSADSEKIGVRFQSGALKAVLLYRHANAGIGKVELEEVNPHLRGGRVENHLGKTTPSSPDRDSNLDLPVLSSSTRLAGLTRPDSIDLVPGFLKLWVAGSLVGAKLGMRNIAFRGGRVGKLLSIPDRDPNSDLPIIGSLTSLDHVPTEAGTEEHRSTRTSGQDVVEAGGNGGGGGGRVTSSLGGPPRTLLPLKCGCDEDPLPLVDDSTPFCLAWWDLREASAPVPDNRADFAETSVTGLLRSRFREDDSAEDFFSEDSGKTGSVEIKGRSFSVCSGTDVTSITLSTDVFSSAMVFSPPSDSSMSEGEGEGQGMIFISIVALSCEGGGRFKSGSFGSFAIDWADSSFTPMSSFLRVGDVGGLLQSRFATSRGRSSLLRGFGGPLRVWGFPDGMAAPGRFLMSGGLDFLAGVPIPARLQLDGVSIRSQHSRFCFHINSAVMVGYRAAEMMTCARRFGFVTCWCKRGVTLAHHTGRPRLWTGLVAQKGGVGWARGRLLWLRVVARGYSRHWPLFALVKIHLPSFPTLLAVRVPSMPDVIRSVIGQVNVSLVWVRGIFIPLVSNIFTITTFAKVFEQRGITTTCAHPIMISRHFHMAGSLVILTIIFDTSVTKGSAGAVAVSRRTGGPNMKSWGLVSSSATSRACACSRRAKSRAMLTALRWCTAAGEDPQKGDLVEKEASLSSKVNKGTRRIYDVSLLTLQQQQQPVPAFPALSSRGIPDNLSGALCGEAFQGPAAENCISQFSDIEFRKPHHDVTSGLSYIGVSTKTHKEATAHGRRHTGVLRRTDAHDLPLKFGGAFVKYDQELRTESL</sequence>
<gene>
    <name evidence="2" type="ORF">TSIB3V08_LOCUS8018</name>
</gene>
<dbReference type="EMBL" id="OC003986">
    <property type="protein sequence ID" value="CAD7263952.1"/>
    <property type="molecule type" value="Genomic_DNA"/>
</dbReference>
<name>A0A7R9G1W9_TIMSH</name>
<feature type="compositionally biased region" description="Polar residues" evidence="1">
    <location>
        <begin position="14"/>
        <end position="32"/>
    </location>
</feature>
<feature type="region of interest" description="Disordered" evidence="1">
    <location>
        <begin position="346"/>
        <end position="367"/>
    </location>
</feature>
<feature type="compositionally biased region" description="Basic residues" evidence="1">
    <location>
        <begin position="56"/>
        <end position="65"/>
    </location>
</feature>
<feature type="compositionally biased region" description="Pro residues" evidence="1">
    <location>
        <begin position="1"/>
        <end position="10"/>
    </location>
</feature>
<feature type="region of interest" description="Disordered" evidence="1">
    <location>
        <begin position="122"/>
        <end position="142"/>
    </location>
</feature>
<feature type="region of interest" description="Disordered" evidence="1">
    <location>
        <begin position="447"/>
        <end position="484"/>
    </location>
</feature>
<feature type="region of interest" description="Disordered" evidence="1">
    <location>
        <begin position="154"/>
        <end position="202"/>
    </location>
</feature>